<evidence type="ECO:0000313" key="3">
    <source>
        <dbReference type="WBParaSite" id="nRc.2.0.1.t22025-RA"/>
    </source>
</evidence>
<feature type="region of interest" description="Disordered" evidence="1">
    <location>
        <begin position="91"/>
        <end position="141"/>
    </location>
</feature>
<feature type="compositionally biased region" description="Acidic residues" evidence="1">
    <location>
        <begin position="91"/>
        <end position="106"/>
    </location>
</feature>
<dbReference type="Proteomes" id="UP000887565">
    <property type="component" value="Unplaced"/>
</dbReference>
<keyword evidence="2" id="KW-1185">Reference proteome</keyword>
<sequence length="300" mass="34470">MALTLKDIDVDTMLVILDELEMTSSRSDRSISAQELATRLIQRNANLRCIPVEQVLAKVIQLMNEAHRLALCQIPAKNFYVATQVWEELSADDDSDSREDMSDDDEDRHNGSRSSPSSKHPRSSSQNDKLRESSRKRKRSGFGKAIRPNACWLIFQLKFTGLCFPTSDLSLDRRCIGYPDPKLPDHFVEPGPDIPKILDLDLDPIFLKFWTQTRTRRNCHNSDSGLVYNIQKVDVRFDAAAHKSRIQRLEISLKICDNQTYFVEYNISKSPKKRLSKSGVRRAKLHTRIVRVNRSVLQEN</sequence>
<dbReference type="AlphaFoldDB" id="A0A915J7B1"/>
<reference evidence="3" key="1">
    <citation type="submission" date="2022-11" db="UniProtKB">
        <authorList>
            <consortium name="WormBaseParasite"/>
        </authorList>
    </citation>
    <scope>IDENTIFICATION</scope>
</reference>
<evidence type="ECO:0000256" key="1">
    <source>
        <dbReference type="SAM" id="MobiDB-lite"/>
    </source>
</evidence>
<organism evidence="2 3">
    <name type="scientific">Romanomermis culicivorax</name>
    <name type="common">Nematode worm</name>
    <dbReference type="NCBI Taxonomy" id="13658"/>
    <lineage>
        <taxon>Eukaryota</taxon>
        <taxon>Metazoa</taxon>
        <taxon>Ecdysozoa</taxon>
        <taxon>Nematoda</taxon>
        <taxon>Enoplea</taxon>
        <taxon>Dorylaimia</taxon>
        <taxon>Mermithida</taxon>
        <taxon>Mermithoidea</taxon>
        <taxon>Mermithidae</taxon>
        <taxon>Romanomermis</taxon>
    </lineage>
</organism>
<dbReference type="WBParaSite" id="nRc.2.0.1.t22025-RA">
    <property type="protein sequence ID" value="nRc.2.0.1.t22025-RA"/>
    <property type="gene ID" value="nRc.2.0.1.g22025"/>
</dbReference>
<accession>A0A915J7B1</accession>
<proteinExistence type="predicted"/>
<name>A0A915J7B1_ROMCU</name>
<protein>
    <submittedName>
        <fullName evidence="3">Uncharacterized protein</fullName>
    </submittedName>
</protein>
<evidence type="ECO:0000313" key="2">
    <source>
        <dbReference type="Proteomes" id="UP000887565"/>
    </source>
</evidence>